<evidence type="ECO:0000256" key="4">
    <source>
        <dbReference type="ARBA" id="ARBA00023136"/>
    </source>
</evidence>
<dbReference type="Gene3D" id="1.20.140.150">
    <property type="match status" value="1"/>
</dbReference>
<dbReference type="PANTHER" id="PTHR10671:SF51">
    <property type="entry name" value="CLC-LIKE PROTEIN"/>
    <property type="match status" value="1"/>
</dbReference>
<dbReference type="InterPro" id="IPR010761">
    <property type="entry name" value="Clc_prot-like"/>
</dbReference>
<feature type="transmembrane region" description="Helical" evidence="6">
    <location>
        <begin position="190"/>
        <end position="215"/>
    </location>
</feature>
<evidence type="ECO:0000256" key="6">
    <source>
        <dbReference type="SAM" id="Phobius"/>
    </source>
</evidence>
<dbReference type="Proteomes" id="UP000887566">
    <property type="component" value="Unplaced"/>
</dbReference>
<keyword evidence="3 6" id="KW-1133">Transmembrane helix</keyword>
<proteinExistence type="predicted"/>
<evidence type="ECO:0000313" key="7">
    <source>
        <dbReference type="Proteomes" id="UP000887566"/>
    </source>
</evidence>
<name>A0A914UK28_9BILA</name>
<dbReference type="GO" id="GO:0005886">
    <property type="term" value="C:plasma membrane"/>
    <property type="evidence" value="ECO:0007669"/>
    <property type="project" value="TreeGrafter"/>
</dbReference>
<evidence type="ECO:0000313" key="8">
    <source>
        <dbReference type="WBParaSite" id="PSAMB.scaffold1043size36730.g10570.t1"/>
    </source>
</evidence>
<feature type="transmembrane region" description="Helical" evidence="6">
    <location>
        <begin position="143"/>
        <end position="170"/>
    </location>
</feature>
<keyword evidence="4 6" id="KW-0472">Membrane</keyword>
<comment type="subcellular location">
    <subcellularLocation>
        <location evidence="1">Membrane</location>
        <topology evidence="1">Multi-pass membrane protein</topology>
    </subcellularLocation>
</comment>
<organism evidence="7 8">
    <name type="scientific">Plectus sambesii</name>
    <dbReference type="NCBI Taxonomy" id="2011161"/>
    <lineage>
        <taxon>Eukaryota</taxon>
        <taxon>Metazoa</taxon>
        <taxon>Ecdysozoa</taxon>
        <taxon>Nematoda</taxon>
        <taxon>Chromadorea</taxon>
        <taxon>Plectida</taxon>
        <taxon>Plectina</taxon>
        <taxon>Plectoidea</taxon>
        <taxon>Plectidae</taxon>
        <taxon>Plectus</taxon>
    </lineage>
</organism>
<dbReference type="PANTHER" id="PTHR10671">
    <property type="entry name" value="EPITHELIAL MEMBRANE PROTEIN-RELATED"/>
    <property type="match status" value="1"/>
</dbReference>
<protein>
    <submittedName>
        <fullName evidence="8">Uncharacterized protein</fullName>
    </submittedName>
</protein>
<dbReference type="AlphaFoldDB" id="A0A914UK28"/>
<sequence length="266" mass="29284">MAIARNAALVGSSLLMLIGIIWSIAAVASPAWQVVNLREYQTEHEHGLWQDCARTVKTGTYQGTMYDNQGALHCTYKFDYSPGQLVDANDLYVDENSAAGETRYHQFYAFHVVFLILIGASVFAGIIAICVSCGAPRYPSCAIVFTILSFVCLVLTFAVVSSFFIIAHRVDNRFVKGIVGTYEAVIGRAYYFELVSCIFYLLAFICSLLTSYLFLQAGDSDGRRRVIQRGAPLLDYPPNYVKVQGPPTTGSYPPGPGSFRGFESNV</sequence>
<evidence type="ECO:0000256" key="5">
    <source>
        <dbReference type="SAM" id="MobiDB-lite"/>
    </source>
</evidence>
<dbReference type="Pfam" id="PF07062">
    <property type="entry name" value="Clc-like"/>
    <property type="match status" value="1"/>
</dbReference>
<reference evidence="8" key="1">
    <citation type="submission" date="2022-11" db="UniProtKB">
        <authorList>
            <consortium name="WormBaseParasite"/>
        </authorList>
    </citation>
    <scope>IDENTIFICATION</scope>
</reference>
<feature type="region of interest" description="Disordered" evidence="5">
    <location>
        <begin position="245"/>
        <end position="266"/>
    </location>
</feature>
<keyword evidence="2 6" id="KW-0812">Transmembrane</keyword>
<accession>A0A914UK28</accession>
<dbReference type="WBParaSite" id="PSAMB.scaffold1043size36730.g10570.t1">
    <property type="protein sequence ID" value="PSAMB.scaffold1043size36730.g10570.t1"/>
    <property type="gene ID" value="PSAMB.scaffold1043size36730.g10570"/>
</dbReference>
<evidence type="ECO:0000256" key="1">
    <source>
        <dbReference type="ARBA" id="ARBA00004141"/>
    </source>
</evidence>
<feature type="transmembrane region" description="Helical" evidence="6">
    <location>
        <begin position="108"/>
        <end position="131"/>
    </location>
</feature>
<keyword evidence="7" id="KW-1185">Reference proteome</keyword>
<evidence type="ECO:0000256" key="3">
    <source>
        <dbReference type="ARBA" id="ARBA00022989"/>
    </source>
</evidence>
<feature type="transmembrane region" description="Helical" evidence="6">
    <location>
        <begin position="7"/>
        <end position="28"/>
    </location>
</feature>
<evidence type="ECO:0000256" key="2">
    <source>
        <dbReference type="ARBA" id="ARBA00022692"/>
    </source>
</evidence>
<dbReference type="InterPro" id="IPR050579">
    <property type="entry name" value="PMP-22/EMP/MP20-like"/>
</dbReference>